<dbReference type="InterPro" id="IPR023577">
    <property type="entry name" value="CYTH_domain"/>
</dbReference>
<evidence type="ECO:0000313" key="2">
    <source>
        <dbReference type="EnsemblProtists" id="EOD22040"/>
    </source>
</evidence>
<name>A0A0D3JEV5_EMIH1</name>
<dbReference type="SUPFAM" id="SSF55154">
    <property type="entry name" value="CYTH-like phosphatases"/>
    <property type="match status" value="1"/>
</dbReference>
<reference evidence="2" key="2">
    <citation type="submission" date="2024-10" db="UniProtKB">
        <authorList>
            <consortium name="EnsemblProtists"/>
        </authorList>
    </citation>
    <scope>IDENTIFICATION</scope>
</reference>
<dbReference type="PaxDb" id="2903-EOD22040"/>
<dbReference type="KEGG" id="ehx:EMIHUDRAFT_458212"/>
<evidence type="ECO:0000313" key="3">
    <source>
        <dbReference type="Proteomes" id="UP000013827"/>
    </source>
</evidence>
<protein>
    <recommendedName>
        <fullName evidence="1">CYTH domain-containing protein</fullName>
    </recommendedName>
</protein>
<dbReference type="SMART" id="SM01118">
    <property type="entry name" value="CYTH"/>
    <property type="match status" value="1"/>
</dbReference>
<proteinExistence type="predicted"/>
<dbReference type="RefSeq" id="XP_005774469.1">
    <property type="nucleotide sequence ID" value="XM_005774412.1"/>
</dbReference>
<organism evidence="2 3">
    <name type="scientific">Emiliania huxleyi (strain CCMP1516)</name>
    <dbReference type="NCBI Taxonomy" id="280463"/>
    <lineage>
        <taxon>Eukaryota</taxon>
        <taxon>Haptista</taxon>
        <taxon>Haptophyta</taxon>
        <taxon>Prymnesiophyceae</taxon>
        <taxon>Isochrysidales</taxon>
        <taxon>Noelaerhabdaceae</taxon>
        <taxon>Emiliania</taxon>
    </lineage>
</organism>
<reference evidence="3" key="1">
    <citation type="journal article" date="2013" name="Nature">
        <title>Pan genome of the phytoplankton Emiliania underpins its global distribution.</title>
        <authorList>
            <person name="Read B.A."/>
            <person name="Kegel J."/>
            <person name="Klute M.J."/>
            <person name="Kuo A."/>
            <person name="Lefebvre S.C."/>
            <person name="Maumus F."/>
            <person name="Mayer C."/>
            <person name="Miller J."/>
            <person name="Monier A."/>
            <person name="Salamov A."/>
            <person name="Young J."/>
            <person name="Aguilar M."/>
            <person name="Claverie J.M."/>
            <person name="Frickenhaus S."/>
            <person name="Gonzalez K."/>
            <person name="Herman E.K."/>
            <person name="Lin Y.C."/>
            <person name="Napier J."/>
            <person name="Ogata H."/>
            <person name="Sarno A.F."/>
            <person name="Shmutz J."/>
            <person name="Schroeder D."/>
            <person name="de Vargas C."/>
            <person name="Verret F."/>
            <person name="von Dassow P."/>
            <person name="Valentin K."/>
            <person name="Van de Peer Y."/>
            <person name="Wheeler G."/>
            <person name="Dacks J.B."/>
            <person name="Delwiche C.F."/>
            <person name="Dyhrman S.T."/>
            <person name="Glockner G."/>
            <person name="John U."/>
            <person name="Richards T."/>
            <person name="Worden A.Z."/>
            <person name="Zhang X."/>
            <person name="Grigoriev I.V."/>
            <person name="Allen A.E."/>
            <person name="Bidle K."/>
            <person name="Borodovsky M."/>
            <person name="Bowler C."/>
            <person name="Brownlee C."/>
            <person name="Cock J.M."/>
            <person name="Elias M."/>
            <person name="Gladyshev V.N."/>
            <person name="Groth M."/>
            <person name="Guda C."/>
            <person name="Hadaegh A."/>
            <person name="Iglesias-Rodriguez M.D."/>
            <person name="Jenkins J."/>
            <person name="Jones B.M."/>
            <person name="Lawson T."/>
            <person name="Leese F."/>
            <person name="Lindquist E."/>
            <person name="Lobanov A."/>
            <person name="Lomsadze A."/>
            <person name="Malik S.B."/>
            <person name="Marsh M.E."/>
            <person name="Mackinder L."/>
            <person name="Mock T."/>
            <person name="Mueller-Roeber B."/>
            <person name="Pagarete A."/>
            <person name="Parker M."/>
            <person name="Probert I."/>
            <person name="Quesneville H."/>
            <person name="Raines C."/>
            <person name="Rensing S.A."/>
            <person name="Riano-Pachon D.M."/>
            <person name="Richier S."/>
            <person name="Rokitta S."/>
            <person name="Shiraiwa Y."/>
            <person name="Soanes D.M."/>
            <person name="van der Giezen M."/>
            <person name="Wahlund T.M."/>
            <person name="Williams B."/>
            <person name="Wilson W."/>
            <person name="Wolfe G."/>
            <person name="Wurch L.L."/>
        </authorList>
    </citation>
    <scope>NUCLEOTIDE SEQUENCE</scope>
</reference>
<dbReference type="STRING" id="2903.R1E5K6"/>
<dbReference type="GO" id="GO:0000287">
    <property type="term" value="F:magnesium ion binding"/>
    <property type="evidence" value="ECO:0007669"/>
    <property type="project" value="TreeGrafter"/>
</dbReference>
<dbReference type="GeneID" id="17267607"/>
<dbReference type="Pfam" id="PF01928">
    <property type="entry name" value="CYTH"/>
    <property type="match status" value="1"/>
</dbReference>
<dbReference type="GO" id="GO:0042357">
    <property type="term" value="P:thiamine diphosphate metabolic process"/>
    <property type="evidence" value="ECO:0007669"/>
    <property type="project" value="TreeGrafter"/>
</dbReference>
<dbReference type="Gene3D" id="2.40.320.10">
    <property type="entry name" value="Hypothetical Protein Pfu-838710-001"/>
    <property type="match status" value="1"/>
</dbReference>
<sequence length="191" mass="20726">MGGTSMIEVERKFAPPDLVQLARRVEELGGKRVSEASFTDVYFDTPDCALTRRDIWLRRRDDEWELKLPALRDLLPVSSTCEDLCGIDDTLRDAALAPFADFATTRSKFALGGCSIDADTASFGHAVMEIEVLCADASGVEAAEAEIARVADLVGAKPLTSALGGKLETYIRRHAPAVLQALVEEGILSRK</sequence>
<feature type="domain" description="CYTH" evidence="1">
    <location>
        <begin position="6"/>
        <end position="176"/>
    </location>
</feature>
<dbReference type="HOGENOM" id="CLU_105907_0_0_1"/>
<accession>A0A0D3JEV5</accession>
<dbReference type="AlphaFoldDB" id="A0A0D3JEV5"/>
<dbReference type="PROSITE" id="PS51707">
    <property type="entry name" value="CYTH"/>
    <property type="match status" value="1"/>
</dbReference>
<dbReference type="InterPro" id="IPR033469">
    <property type="entry name" value="CYTH-like_dom_sf"/>
</dbReference>
<dbReference type="GO" id="GO:0050333">
    <property type="term" value="F:thiamine triphosphate phosphatase activity"/>
    <property type="evidence" value="ECO:0007669"/>
    <property type="project" value="InterPro"/>
</dbReference>
<dbReference type="PANTHER" id="PTHR14586">
    <property type="entry name" value="THIAMINE-TRIPHOSPHATASE"/>
    <property type="match status" value="1"/>
</dbReference>
<dbReference type="InterPro" id="IPR039582">
    <property type="entry name" value="THTPA"/>
</dbReference>
<evidence type="ECO:0000259" key="1">
    <source>
        <dbReference type="PROSITE" id="PS51707"/>
    </source>
</evidence>
<dbReference type="EnsemblProtists" id="EOD22040">
    <property type="protein sequence ID" value="EOD22040"/>
    <property type="gene ID" value="EMIHUDRAFT_458212"/>
</dbReference>
<dbReference type="PANTHER" id="PTHR14586:SF1">
    <property type="entry name" value="THIAMINE-TRIPHOSPHATASE"/>
    <property type="match status" value="1"/>
</dbReference>
<keyword evidence="3" id="KW-1185">Reference proteome</keyword>
<dbReference type="Proteomes" id="UP000013827">
    <property type="component" value="Unassembled WGS sequence"/>
</dbReference>